<evidence type="ECO:0000256" key="1">
    <source>
        <dbReference type="SAM" id="MobiDB-lite"/>
    </source>
</evidence>
<comment type="caution">
    <text evidence="2">The sequence shown here is derived from an EMBL/GenBank/DDBJ whole genome shotgun (WGS) entry which is preliminary data.</text>
</comment>
<reference evidence="2 3" key="1">
    <citation type="submission" date="2018-03" db="EMBL/GenBank/DDBJ databases">
        <title>Genomic Encyclopedia of Archaeal and Bacterial Type Strains, Phase II (KMG-II): from individual species to whole genera.</title>
        <authorList>
            <person name="Goeker M."/>
        </authorList>
    </citation>
    <scope>NUCLEOTIDE SEQUENCE [LARGE SCALE GENOMIC DNA]</scope>
    <source>
        <strain evidence="2 3">DSM 45416</strain>
    </source>
</reference>
<name>A0A2T0TWN2_9ACTN</name>
<evidence type="ECO:0000313" key="2">
    <source>
        <dbReference type="EMBL" id="PRY50065.1"/>
    </source>
</evidence>
<organism evidence="2 3">
    <name type="scientific">Geodermatophilus tzadiensis</name>
    <dbReference type="NCBI Taxonomy" id="1137988"/>
    <lineage>
        <taxon>Bacteria</taxon>
        <taxon>Bacillati</taxon>
        <taxon>Actinomycetota</taxon>
        <taxon>Actinomycetes</taxon>
        <taxon>Geodermatophilales</taxon>
        <taxon>Geodermatophilaceae</taxon>
        <taxon>Geodermatophilus</taxon>
    </lineage>
</organism>
<dbReference type="RefSeq" id="WP_170121256.1">
    <property type="nucleotide sequence ID" value="NZ_PVTG01000004.1"/>
</dbReference>
<dbReference type="Proteomes" id="UP000239210">
    <property type="component" value="Unassembled WGS sequence"/>
</dbReference>
<protein>
    <submittedName>
        <fullName evidence="2">Uncharacterized protein</fullName>
    </submittedName>
</protein>
<sequence length="57" mass="6203">MADRALCLRHPRHVWLASCPDCTAWYLAGLRAGRQDRTAVPGTRPTADTARETAPAA</sequence>
<feature type="region of interest" description="Disordered" evidence="1">
    <location>
        <begin position="36"/>
        <end position="57"/>
    </location>
</feature>
<dbReference type="EMBL" id="PVTG01000004">
    <property type="protein sequence ID" value="PRY50065.1"/>
    <property type="molecule type" value="Genomic_DNA"/>
</dbReference>
<evidence type="ECO:0000313" key="3">
    <source>
        <dbReference type="Proteomes" id="UP000239210"/>
    </source>
</evidence>
<gene>
    <name evidence="2" type="ORF">LY71_104101</name>
</gene>
<dbReference type="AlphaFoldDB" id="A0A2T0TWN2"/>
<keyword evidence="3" id="KW-1185">Reference proteome</keyword>
<proteinExistence type="predicted"/>
<accession>A0A2T0TWN2</accession>